<reference evidence="3" key="1">
    <citation type="submission" date="2022-11" db="EMBL/GenBank/DDBJ databases">
        <title>Chromosomal genome sequence assembly and mating type (MAT) locus characterization of the leprose asexual lichenized fungus Lepraria neglecta (Nyl.) Erichsen.</title>
        <authorList>
            <person name="Allen J.L."/>
            <person name="Pfeffer B."/>
        </authorList>
    </citation>
    <scope>NUCLEOTIDE SEQUENCE</scope>
    <source>
        <strain evidence="3">Allen 5258</strain>
    </source>
</reference>
<evidence type="ECO:0000313" key="3">
    <source>
        <dbReference type="EMBL" id="KAK3172459.1"/>
    </source>
</evidence>
<proteinExistence type="predicted"/>
<evidence type="ECO:0000256" key="1">
    <source>
        <dbReference type="SAM" id="Coils"/>
    </source>
</evidence>
<sequence>MKTSNICILTQTLSDSTATFVTEVSLAPFQESKSSAPQHSNPYVGTTHSFPTQSQLPTYTIIAIIAIIVVVCIATIALSYVVYRIYVAQRLNPPPAGWLQAVYINHPRPDGGGGGVQHVHYVPAHLGQPVPGTGQVHHVEVGGRVRGQRGGRYDGVRIEQRRQEELRRRQEELRMRERQQMEEVEEKRELLIVPGRVRRGDTERERRGRGWMARA</sequence>
<keyword evidence="2" id="KW-1133">Transmembrane helix</keyword>
<evidence type="ECO:0000256" key="2">
    <source>
        <dbReference type="SAM" id="Phobius"/>
    </source>
</evidence>
<dbReference type="EMBL" id="JASNWA010000007">
    <property type="protein sequence ID" value="KAK3172459.1"/>
    <property type="molecule type" value="Genomic_DNA"/>
</dbReference>
<evidence type="ECO:0000313" key="4">
    <source>
        <dbReference type="Proteomes" id="UP001276659"/>
    </source>
</evidence>
<keyword evidence="4" id="KW-1185">Reference proteome</keyword>
<dbReference type="Proteomes" id="UP001276659">
    <property type="component" value="Unassembled WGS sequence"/>
</dbReference>
<keyword evidence="2" id="KW-0472">Membrane</keyword>
<gene>
    <name evidence="3" type="ORF">OEA41_005781</name>
</gene>
<organism evidence="3 4">
    <name type="scientific">Lepraria neglecta</name>
    <dbReference type="NCBI Taxonomy" id="209136"/>
    <lineage>
        <taxon>Eukaryota</taxon>
        <taxon>Fungi</taxon>
        <taxon>Dikarya</taxon>
        <taxon>Ascomycota</taxon>
        <taxon>Pezizomycotina</taxon>
        <taxon>Lecanoromycetes</taxon>
        <taxon>OSLEUM clade</taxon>
        <taxon>Lecanoromycetidae</taxon>
        <taxon>Lecanorales</taxon>
        <taxon>Lecanorineae</taxon>
        <taxon>Stereocaulaceae</taxon>
        <taxon>Lepraria</taxon>
    </lineage>
</organism>
<keyword evidence="2" id="KW-0812">Transmembrane</keyword>
<name>A0AAD9Z6N8_9LECA</name>
<dbReference type="AlphaFoldDB" id="A0AAD9Z6N8"/>
<feature type="transmembrane region" description="Helical" evidence="2">
    <location>
        <begin position="59"/>
        <end position="83"/>
    </location>
</feature>
<keyword evidence="1" id="KW-0175">Coiled coil</keyword>
<feature type="coiled-coil region" evidence="1">
    <location>
        <begin position="156"/>
        <end position="187"/>
    </location>
</feature>
<comment type="caution">
    <text evidence="3">The sequence shown here is derived from an EMBL/GenBank/DDBJ whole genome shotgun (WGS) entry which is preliminary data.</text>
</comment>
<accession>A0AAD9Z6N8</accession>
<protein>
    <submittedName>
        <fullName evidence="3">Uncharacterized protein</fullName>
    </submittedName>
</protein>